<name>A0A4R6VIZ8_9HYPH</name>
<dbReference type="Gene3D" id="1.10.10.10">
    <property type="entry name" value="Winged helix-like DNA-binding domain superfamily/Winged helix DNA-binding domain"/>
    <property type="match status" value="1"/>
</dbReference>
<gene>
    <name evidence="1" type="ORF">ATL17_2654</name>
</gene>
<accession>A0A4R6VIZ8</accession>
<comment type="caution">
    <text evidence="1">The sequence shown here is derived from an EMBL/GenBank/DDBJ whole genome shotgun (WGS) entry which is preliminary data.</text>
</comment>
<evidence type="ECO:0000313" key="1">
    <source>
        <dbReference type="EMBL" id="TDQ61556.1"/>
    </source>
</evidence>
<dbReference type="InterPro" id="IPR036388">
    <property type="entry name" value="WH-like_DNA-bd_sf"/>
</dbReference>
<dbReference type="OrthoDB" id="7618228at2"/>
<dbReference type="EMBL" id="SNYR01000003">
    <property type="protein sequence ID" value="TDQ61556.1"/>
    <property type="molecule type" value="Genomic_DNA"/>
</dbReference>
<evidence type="ECO:0008006" key="3">
    <source>
        <dbReference type="Google" id="ProtNLM"/>
    </source>
</evidence>
<dbReference type="InterPro" id="IPR036390">
    <property type="entry name" value="WH_DNA-bd_sf"/>
</dbReference>
<proteinExistence type="predicted"/>
<dbReference type="SUPFAM" id="SSF46785">
    <property type="entry name" value="Winged helix' DNA-binding domain"/>
    <property type="match status" value="1"/>
</dbReference>
<evidence type="ECO:0000313" key="2">
    <source>
        <dbReference type="Proteomes" id="UP000295391"/>
    </source>
</evidence>
<dbReference type="RefSeq" id="WP_133573272.1">
    <property type="nucleotide sequence ID" value="NZ_SNYR01000003.1"/>
</dbReference>
<organism evidence="1 2">
    <name type="scientific">Maritalea mobilis</name>
    <dbReference type="NCBI Taxonomy" id="483324"/>
    <lineage>
        <taxon>Bacteria</taxon>
        <taxon>Pseudomonadati</taxon>
        <taxon>Pseudomonadota</taxon>
        <taxon>Alphaproteobacteria</taxon>
        <taxon>Hyphomicrobiales</taxon>
        <taxon>Devosiaceae</taxon>
        <taxon>Maritalea</taxon>
    </lineage>
</organism>
<dbReference type="Proteomes" id="UP000295391">
    <property type="component" value="Unassembled WGS sequence"/>
</dbReference>
<reference evidence="1 2" key="1">
    <citation type="submission" date="2019-03" db="EMBL/GenBank/DDBJ databases">
        <title>Genomic Encyclopedia of Type Strains, Phase III (KMG-III): the genomes of soil and plant-associated and newly described type strains.</title>
        <authorList>
            <person name="Whitman W."/>
        </authorList>
    </citation>
    <scope>NUCLEOTIDE SEQUENCE [LARGE SCALE GENOMIC DNA]</scope>
    <source>
        <strain evidence="1 2">CGMCC 1.7002</strain>
    </source>
</reference>
<protein>
    <recommendedName>
        <fullName evidence="3">Helix-turn-helix protein</fullName>
    </recommendedName>
</protein>
<keyword evidence="2" id="KW-1185">Reference proteome</keyword>
<sequence>MSQPPIQDRPDIFILDRPEQLRVLGATATHDAFIGLLNIREGGVADIAKAIGKSPHSLYHHIEKLVDVGLVLPAGERRSGARTEQLYRPVAHLLQTDPDNDDPDYLAAIAENARADFRRAGKAVTYALAHGLAKRQPDNANIASLQFTVPLNDEQRQRLVARLNAVVEEFTSELEEEEGAPLHLVTLGLSPLKSS</sequence>
<dbReference type="AlphaFoldDB" id="A0A4R6VIZ8"/>